<evidence type="ECO:0000313" key="7">
    <source>
        <dbReference type="Proteomes" id="UP000029278"/>
    </source>
</evidence>
<proteinExistence type="inferred from homology"/>
<evidence type="ECO:0000259" key="3">
    <source>
        <dbReference type="Pfam" id="PF17481"/>
    </source>
</evidence>
<dbReference type="Pfam" id="PF17482">
    <property type="entry name" value="Phage_sheath_1C"/>
    <property type="match status" value="1"/>
</dbReference>
<dbReference type="Gene3D" id="2.60.40.4290">
    <property type="match status" value="1"/>
</dbReference>
<dbReference type="EMBL" id="WNZZ01000001">
    <property type="protein sequence ID" value="MUG21113.1"/>
    <property type="molecule type" value="Genomic_DNA"/>
</dbReference>
<dbReference type="InterPro" id="IPR020287">
    <property type="entry name" value="Tail_sheath_C"/>
</dbReference>
<protein>
    <submittedName>
        <fullName evidence="6">Phage tail sheath protein</fullName>
    </submittedName>
</protein>
<evidence type="ECO:0000259" key="2">
    <source>
        <dbReference type="Pfam" id="PF04984"/>
    </source>
</evidence>
<dbReference type="Pfam" id="PF04984">
    <property type="entry name" value="Phage_sheath_1"/>
    <property type="match status" value="1"/>
</dbReference>
<feature type="domain" description="Tail sheath protein C-terminal" evidence="4">
    <location>
        <begin position="341"/>
        <end position="441"/>
    </location>
</feature>
<dbReference type="AlphaFoldDB" id="A0A090YQP1"/>
<accession>A0A090YQP1</accession>
<dbReference type="Gene3D" id="3.30.360.90">
    <property type="match status" value="1"/>
</dbReference>
<feature type="domain" description="Phage tail sheath protein-like beta-sandwich" evidence="3">
    <location>
        <begin position="96"/>
        <end position="183"/>
    </location>
</feature>
<dbReference type="Gene3D" id="3.40.50.11790">
    <property type="match status" value="1"/>
</dbReference>
<dbReference type="EMBL" id="JMQA01000047">
    <property type="protein sequence ID" value="KFM94440.1"/>
    <property type="molecule type" value="Genomic_DNA"/>
</dbReference>
<dbReference type="GeneID" id="77010741"/>
<dbReference type="STRING" id="44252.DJ90_1369"/>
<reference evidence="6 8" key="2">
    <citation type="submission" date="2019-11" db="EMBL/GenBank/DDBJ databases">
        <title>Draft genome sequences of five Paenibacillus species of dairy origin.</title>
        <authorList>
            <person name="Olajide A.M."/>
            <person name="Chen S."/>
            <person name="Lapointe G."/>
        </authorList>
    </citation>
    <scope>NUCLEOTIDE SEQUENCE [LARGE SCALE GENOMIC DNA]</scope>
    <source>
        <strain evidence="6 8">3CT49</strain>
    </source>
</reference>
<evidence type="ECO:0000313" key="5">
    <source>
        <dbReference type="EMBL" id="KFM94440.1"/>
    </source>
</evidence>
<evidence type="ECO:0000259" key="4">
    <source>
        <dbReference type="Pfam" id="PF17482"/>
    </source>
</evidence>
<feature type="domain" description="Tail sheath protein subtilisin-like" evidence="2">
    <location>
        <begin position="188"/>
        <end position="333"/>
    </location>
</feature>
<dbReference type="RefSeq" id="WP_036618706.1">
    <property type="nucleotide sequence ID" value="NZ_BGML01000004.1"/>
</dbReference>
<dbReference type="InterPro" id="IPR035089">
    <property type="entry name" value="Phage_sheath_subtilisin"/>
</dbReference>
<dbReference type="Proteomes" id="UP000029278">
    <property type="component" value="Unassembled WGS sequence"/>
</dbReference>
<dbReference type="Proteomes" id="UP000442469">
    <property type="component" value="Unassembled WGS sequence"/>
</dbReference>
<dbReference type="HOGENOM" id="CLU_049440_1_0_9"/>
<sequence>MANGTWTTQNKVSPGVYINFKSAARPLGTVGERGVAAFPASLPWGPSGLIKLEAATFLQNALKLLGFNAADARIRHIAAAMAHASQVLIYRLGAKNAVKATAAIGNLTATAKYGGSRGNDLQIVVQASVDQPDAYEVRTLLEGEEVDAQIVGSAEALVSNDFVTFAGSGELTETAGTALAGGKEGTGGNGDWTDALAALEAEEFDVLGLPTDDSALKQLAVAYTKRLRDDEGKKFVTVLYNYPQADYEGVISLKNSVITAEGLTVEPISLLWEIAAMEAGAAVNESLTYAEIPNAVDVTPKLTYSETIKALQNGELVLTAANGKVQIQQDINTFKTFTPEKAKHFSKNRVVRVLDTIARDIQRTFGASYIGKVGNNADGRNLLKGEVLSYLGTLQGIGAIQNFNAETDLEVLPGIDGDAVVINLSVQPVDSIEKIYMTVTVN</sequence>
<evidence type="ECO:0000313" key="8">
    <source>
        <dbReference type="Proteomes" id="UP000442469"/>
    </source>
</evidence>
<gene>
    <name evidence="5" type="ORF">DJ90_1369</name>
    <name evidence="6" type="ORF">GNQ08_01525</name>
</gene>
<dbReference type="InterPro" id="IPR035326">
    <property type="entry name" value="Beta_sandwich_Seath"/>
</dbReference>
<comment type="caution">
    <text evidence="5">The sequence shown here is derived from an EMBL/GenBank/DDBJ whole genome shotgun (WGS) entry which is preliminary data.</text>
</comment>
<dbReference type="Gene3D" id="3.30.1370.220">
    <property type="match status" value="1"/>
</dbReference>
<reference evidence="5 7" key="1">
    <citation type="submission" date="2014-04" db="EMBL/GenBank/DDBJ databases">
        <authorList>
            <person name="Bishop-Lilly K.A."/>
            <person name="Broomall S.M."/>
            <person name="Chain P.S."/>
            <person name="Chertkov O."/>
            <person name="Coyne S.R."/>
            <person name="Daligault H.E."/>
            <person name="Davenport K.W."/>
            <person name="Erkkila T."/>
            <person name="Frey K.G."/>
            <person name="Gibbons H.S."/>
            <person name="Gu W."/>
            <person name="Jaissle J."/>
            <person name="Johnson S.L."/>
            <person name="Koroleva G.I."/>
            <person name="Ladner J.T."/>
            <person name="Lo C.-C."/>
            <person name="Minogue T.D."/>
            <person name="Munk C."/>
            <person name="Palacios G.F."/>
            <person name="Redden C.L."/>
            <person name="Rosenzweig C.N."/>
            <person name="Scholz M.B."/>
            <person name="Teshima H."/>
            <person name="Xu Y."/>
        </authorList>
    </citation>
    <scope>NUCLEOTIDE SEQUENCE [LARGE SCALE GENOMIC DNA]</scope>
    <source>
        <strain evidence="5 7">8244</strain>
    </source>
</reference>
<dbReference type="Pfam" id="PF17481">
    <property type="entry name" value="Phage_sheath_domII"/>
    <property type="match status" value="1"/>
</dbReference>
<dbReference type="PATRIC" id="fig|44252.3.peg.5650"/>
<evidence type="ECO:0000313" key="6">
    <source>
        <dbReference type="EMBL" id="MUG21113.1"/>
    </source>
</evidence>
<name>A0A090YQP1_PAEMA</name>
<organism evidence="5 7">
    <name type="scientific">Paenibacillus macerans</name>
    <name type="common">Bacillus macerans</name>
    <dbReference type="NCBI Taxonomy" id="44252"/>
    <lineage>
        <taxon>Bacteria</taxon>
        <taxon>Bacillati</taxon>
        <taxon>Bacillota</taxon>
        <taxon>Bacilli</taxon>
        <taxon>Bacillales</taxon>
        <taxon>Paenibacillaceae</taxon>
        <taxon>Paenibacillus</taxon>
    </lineage>
</organism>
<keyword evidence="7" id="KW-1185">Reference proteome</keyword>
<dbReference type="Gene3D" id="3.30.1490.360">
    <property type="match status" value="1"/>
</dbReference>
<dbReference type="OrthoDB" id="89060at2"/>
<comment type="similarity">
    <text evidence="1">Belongs to the myoviridae tail sheath protein family.</text>
</comment>
<evidence type="ECO:0000256" key="1">
    <source>
        <dbReference type="ARBA" id="ARBA00008005"/>
    </source>
</evidence>